<dbReference type="Proteomes" id="UP000324105">
    <property type="component" value="Unassembled WGS sequence"/>
</dbReference>
<reference evidence="1 2" key="1">
    <citation type="submission" date="2019-06" db="EMBL/GenBank/DDBJ databases">
        <title>Genome sequence and analysis of a MDR-Streptococcus sanguis isolated from throat swab of children with scarlet fever from Hangzhou,China.</title>
        <authorList>
            <person name="Huang Y."/>
            <person name="Xie L."/>
            <person name="Liu W."/>
        </authorList>
    </citation>
    <scope>NUCLEOTIDE SEQUENCE [LARGE SCALE GENOMIC DNA]</scope>
    <source>
        <strain evidence="1 2">S28</strain>
    </source>
</reference>
<comment type="caution">
    <text evidence="1">The sequence shown here is derived from an EMBL/GenBank/DDBJ whole genome shotgun (WGS) entry which is preliminary data.</text>
</comment>
<accession>A0A5A7ZUY1</accession>
<protein>
    <submittedName>
        <fullName evidence="1">Uncharacterized protein</fullName>
    </submittedName>
</protein>
<organism evidence="1 2">
    <name type="scientific">Streptococcus sanguinis</name>
    <dbReference type="NCBI Taxonomy" id="1305"/>
    <lineage>
        <taxon>Bacteria</taxon>
        <taxon>Bacillati</taxon>
        <taxon>Bacillota</taxon>
        <taxon>Bacilli</taxon>
        <taxon>Lactobacillales</taxon>
        <taxon>Streptococcaceae</taxon>
        <taxon>Streptococcus</taxon>
    </lineage>
</organism>
<sequence>MLLVLAILISSLIIIGGILMLQGNKRSSMVPEKREKNIFIAMKEVDLDKAYQFGLSDDKKNINDEYLEMQNAYRTVLFDYLNSQIDFTDFDKEISNLEVSKYFRLLQKPLTEVDNCEDYFSTLSHLKSNYLYLRNHIFVERLSKDDFQILKDIKNGKVLKHQEQEEFVKRTFLQVLSYYKDIKNPKAVVQYRQYSGAIKSNIEQSAILFSIEYREPSDYSDIAYFSDDESEKRQKELLKYDELVLKYENEFTEKLGVQVRIENSLYSSIRKT</sequence>
<evidence type="ECO:0000313" key="2">
    <source>
        <dbReference type="Proteomes" id="UP000324105"/>
    </source>
</evidence>
<proteinExistence type="predicted"/>
<name>A0A5A7ZUY1_STRSA</name>
<dbReference type="AlphaFoldDB" id="A0A5A7ZUY1"/>
<gene>
    <name evidence="1" type="ORF">FKX92_03805</name>
</gene>
<dbReference type="EMBL" id="VIBR01000001">
    <property type="protein sequence ID" value="KAA0119883.1"/>
    <property type="molecule type" value="Genomic_DNA"/>
</dbReference>
<evidence type="ECO:0000313" key="1">
    <source>
        <dbReference type="EMBL" id="KAA0119883.1"/>
    </source>
</evidence>